<keyword evidence="3" id="KW-1185">Reference proteome</keyword>
<accession>A0A6A4DDH5</accession>
<feature type="region of interest" description="Disordered" evidence="1">
    <location>
        <begin position="42"/>
        <end position="123"/>
    </location>
</feature>
<name>A0A6A4DDH5_9STRA</name>
<feature type="compositionally biased region" description="Polar residues" evidence="1">
    <location>
        <begin position="53"/>
        <end position="70"/>
    </location>
</feature>
<dbReference type="AlphaFoldDB" id="A0A6A4DDH5"/>
<comment type="caution">
    <text evidence="2">The sequence shown here is derived from an EMBL/GenBank/DDBJ whole genome shotgun (WGS) entry which is preliminary data.</text>
</comment>
<dbReference type="Proteomes" id="UP000434957">
    <property type="component" value="Unassembled WGS sequence"/>
</dbReference>
<proteinExistence type="predicted"/>
<feature type="compositionally biased region" description="Basic and acidic residues" evidence="1">
    <location>
        <begin position="108"/>
        <end position="123"/>
    </location>
</feature>
<protein>
    <submittedName>
        <fullName evidence="2">Uncharacterized protein</fullName>
    </submittedName>
</protein>
<reference evidence="2 3" key="1">
    <citation type="submission" date="2018-08" db="EMBL/GenBank/DDBJ databases">
        <title>Genomic investigation of the strawberry pathogen Phytophthora fragariae indicates pathogenicity is determined by transcriptional variation in three key races.</title>
        <authorList>
            <person name="Adams T.M."/>
            <person name="Armitage A.D."/>
            <person name="Sobczyk M.K."/>
            <person name="Bates H.J."/>
            <person name="Dunwell J.M."/>
            <person name="Nellist C.F."/>
            <person name="Harrison R.J."/>
        </authorList>
    </citation>
    <scope>NUCLEOTIDE SEQUENCE [LARGE SCALE GENOMIC DNA]</scope>
    <source>
        <strain evidence="2 3">SCRP333</strain>
    </source>
</reference>
<organism evidence="2 3">
    <name type="scientific">Phytophthora rubi</name>
    <dbReference type="NCBI Taxonomy" id="129364"/>
    <lineage>
        <taxon>Eukaryota</taxon>
        <taxon>Sar</taxon>
        <taxon>Stramenopiles</taxon>
        <taxon>Oomycota</taxon>
        <taxon>Peronosporomycetes</taxon>
        <taxon>Peronosporales</taxon>
        <taxon>Peronosporaceae</taxon>
        <taxon>Phytophthora</taxon>
    </lineage>
</organism>
<dbReference type="EMBL" id="QXFT01001971">
    <property type="protein sequence ID" value="KAE9306494.1"/>
    <property type="molecule type" value="Genomic_DNA"/>
</dbReference>
<gene>
    <name evidence="2" type="ORF">PR003_g21227</name>
</gene>
<evidence type="ECO:0000256" key="1">
    <source>
        <dbReference type="SAM" id="MobiDB-lite"/>
    </source>
</evidence>
<evidence type="ECO:0000313" key="3">
    <source>
        <dbReference type="Proteomes" id="UP000434957"/>
    </source>
</evidence>
<sequence length="123" mass="12857">MSHGATSNLDLRHGPPTAVAVLVPFNGSERWRRWQCRYRLTAANDGGGGAPATSGNSSSTGVTASQGNGSSRRRGVDSAEVIAPLPITRHSRRATAAVGGSSMSWAHGNKEQEQERTATDDNG</sequence>
<evidence type="ECO:0000313" key="2">
    <source>
        <dbReference type="EMBL" id="KAE9306494.1"/>
    </source>
</evidence>